<dbReference type="Proteomes" id="UP001165083">
    <property type="component" value="Unassembled WGS sequence"/>
</dbReference>
<sequence>MSTQKRLCTKDQIAEYYDLVDQFGKNYADSQYVFLCELKKNSIKLKLNVNPLTGLDDNAGATIFGEPTFQEESSSSFSKPTTNDSSSPLASSDAKPSSSFNSAASSAVDDTNVTNSTDNTCASLTPAATDSA</sequence>
<evidence type="ECO:0000256" key="1">
    <source>
        <dbReference type="SAM" id="MobiDB-lite"/>
    </source>
</evidence>
<dbReference type="AlphaFoldDB" id="A0A9W6YHQ8"/>
<proteinExistence type="predicted"/>
<feature type="region of interest" description="Disordered" evidence="1">
    <location>
        <begin position="60"/>
        <end position="132"/>
    </location>
</feature>
<name>A0A9W6YHQ8_9STRA</name>
<dbReference type="EMBL" id="BSXW01012459">
    <property type="protein sequence ID" value="GMF65285.1"/>
    <property type="molecule type" value="Genomic_DNA"/>
</dbReference>
<keyword evidence="3" id="KW-1185">Reference proteome</keyword>
<feature type="compositionally biased region" description="Polar residues" evidence="1">
    <location>
        <begin position="70"/>
        <end position="96"/>
    </location>
</feature>
<organism evidence="2 3">
    <name type="scientific">Phytophthora lilii</name>
    <dbReference type="NCBI Taxonomy" id="2077276"/>
    <lineage>
        <taxon>Eukaryota</taxon>
        <taxon>Sar</taxon>
        <taxon>Stramenopiles</taxon>
        <taxon>Oomycota</taxon>
        <taxon>Peronosporomycetes</taxon>
        <taxon>Peronosporales</taxon>
        <taxon>Peronosporaceae</taxon>
        <taxon>Phytophthora</taxon>
    </lineage>
</organism>
<accession>A0A9W6YHQ8</accession>
<protein>
    <submittedName>
        <fullName evidence="2">Unnamed protein product</fullName>
    </submittedName>
</protein>
<evidence type="ECO:0000313" key="3">
    <source>
        <dbReference type="Proteomes" id="UP001165083"/>
    </source>
</evidence>
<comment type="caution">
    <text evidence="2">The sequence shown here is derived from an EMBL/GenBank/DDBJ whole genome shotgun (WGS) entry which is preliminary data.</text>
</comment>
<gene>
    <name evidence="2" type="ORF">Plil01_001797300</name>
</gene>
<feature type="compositionally biased region" description="Low complexity" evidence="1">
    <location>
        <begin position="97"/>
        <end position="120"/>
    </location>
</feature>
<reference evidence="2" key="1">
    <citation type="submission" date="2023-04" db="EMBL/GenBank/DDBJ databases">
        <title>Phytophthora lilii NBRC 32176.</title>
        <authorList>
            <person name="Ichikawa N."/>
            <person name="Sato H."/>
            <person name="Tonouchi N."/>
        </authorList>
    </citation>
    <scope>NUCLEOTIDE SEQUENCE</scope>
    <source>
        <strain evidence="2">NBRC 32176</strain>
    </source>
</reference>
<feature type="compositionally biased region" description="Polar residues" evidence="1">
    <location>
        <begin position="121"/>
        <end position="132"/>
    </location>
</feature>
<evidence type="ECO:0000313" key="2">
    <source>
        <dbReference type="EMBL" id="GMF65285.1"/>
    </source>
</evidence>